<accession>A0ACC3B2L8</accession>
<protein>
    <submittedName>
        <fullName evidence="1">Uncharacterized protein</fullName>
    </submittedName>
</protein>
<name>A0ACC3B2L8_9EURO</name>
<reference evidence="1 2" key="1">
    <citation type="journal article" date="2023" name="ACS Omega">
        <title>Identification of the Neoaspergillic Acid Biosynthesis Gene Cluster by Establishing an In Vitro CRISPR-Ribonucleoprotein Genetic System in Aspergillus melleus.</title>
        <authorList>
            <person name="Yuan B."/>
            <person name="Grau M.F."/>
            <person name="Murata R.M."/>
            <person name="Torok T."/>
            <person name="Venkateswaran K."/>
            <person name="Stajich J.E."/>
            <person name="Wang C.C.C."/>
        </authorList>
    </citation>
    <scope>NUCLEOTIDE SEQUENCE [LARGE SCALE GENOMIC DNA]</scope>
    <source>
        <strain evidence="1 2">IMV 1140</strain>
    </source>
</reference>
<evidence type="ECO:0000313" key="2">
    <source>
        <dbReference type="Proteomes" id="UP001177260"/>
    </source>
</evidence>
<organism evidence="1 2">
    <name type="scientific">Aspergillus melleus</name>
    <dbReference type="NCBI Taxonomy" id="138277"/>
    <lineage>
        <taxon>Eukaryota</taxon>
        <taxon>Fungi</taxon>
        <taxon>Dikarya</taxon>
        <taxon>Ascomycota</taxon>
        <taxon>Pezizomycotina</taxon>
        <taxon>Eurotiomycetes</taxon>
        <taxon>Eurotiomycetidae</taxon>
        <taxon>Eurotiales</taxon>
        <taxon>Aspergillaceae</taxon>
        <taxon>Aspergillus</taxon>
        <taxon>Aspergillus subgen. Circumdati</taxon>
    </lineage>
</organism>
<dbReference type="Proteomes" id="UP001177260">
    <property type="component" value="Unassembled WGS sequence"/>
</dbReference>
<proteinExistence type="predicted"/>
<keyword evidence="2" id="KW-1185">Reference proteome</keyword>
<dbReference type="EMBL" id="JAOPJF010000030">
    <property type="protein sequence ID" value="KAK1144528.1"/>
    <property type="molecule type" value="Genomic_DNA"/>
</dbReference>
<sequence>MNLHPVACTRCRSFKRKCSRELPACQRCRRLGFDCGYLPTRRNRPVEHPSRIGPGSSKGTSWVIKNGHLATEFNSLMVFDSYFSLFIPSSFICHQPRVKRQYIEGTISTFMRDSIFSIALLLLQAKTAVEQPSGLLRTRPPSELWAERANMAVKQVFRPTLETVQTFYNIAAYWCATGKTHSLKEAASNAMRSAQEVAVRSPRLPIGEASELNQSCFWIAMTCRCLLNNDETFASFNAVLKDQLSTREDILPQRPETLLGSDLRGCIGRLVEIWLEIRQFVHGLDNSTHPCTQLGTLANLDTNVCRLYDTFPAQYKDFDGRRCDRESEFDDIISLQAIYHLCRILPHLAM</sequence>
<gene>
    <name evidence="1" type="ORF">N8T08_005401</name>
</gene>
<comment type="caution">
    <text evidence="1">The sequence shown here is derived from an EMBL/GenBank/DDBJ whole genome shotgun (WGS) entry which is preliminary data.</text>
</comment>
<evidence type="ECO:0000313" key="1">
    <source>
        <dbReference type="EMBL" id="KAK1144528.1"/>
    </source>
</evidence>